<dbReference type="EMBL" id="CP089291">
    <property type="protein sequence ID" value="UOF92887.1"/>
    <property type="molecule type" value="Genomic_DNA"/>
</dbReference>
<gene>
    <name evidence="2" type="ORF">LSG31_15345</name>
</gene>
<evidence type="ECO:0000313" key="3">
    <source>
        <dbReference type="Proteomes" id="UP000830167"/>
    </source>
</evidence>
<protein>
    <submittedName>
        <fullName evidence="2">Transposase</fullName>
    </submittedName>
</protein>
<evidence type="ECO:0000259" key="1">
    <source>
        <dbReference type="Pfam" id="PF01610"/>
    </source>
</evidence>
<dbReference type="InterPro" id="IPR002560">
    <property type="entry name" value="Transposase_DDE"/>
</dbReference>
<organism evidence="2 3">
    <name type="scientific">Fodinisporobacter ferrooxydans</name>
    <dbReference type="NCBI Taxonomy" id="2901836"/>
    <lineage>
        <taxon>Bacteria</taxon>
        <taxon>Bacillati</taxon>
        <taxon>Bacillota</taxon>
        <taxon>Bacilli</taxon>
        <taxon>Bacillales</taxon>
        <taxon>Alicyclobacillaceae</taxon>
        <taxon>Fodinisporobacter</taxon>
    </lineage>
</organism>
<name>A0ABY4CTZ6_9BACL</name>
<dbReference type="Proteomes" id="UP000830167">
    <property type="component" value="Chromosome"/>
</dbReference>
<proteinExistence type="predicted"/>
<sequence length="85" mass="10109">MENWKEEIVSYHLLRFTNAAVEGRNNKIKALQRRHYFTRNTVCYKQRILLECNKERVFACMLSTTYFGNEAVPKATFRFLASHFG</sequence>
<dbReference type="Pfam" id="PF01610">
    <property type="entry name" value="DDE_Tnp_ISL3"/>
    <property type="match status" value="1"/>
</dbReference>
<reference evidence="2" key="1">
    <citation type="submission" date="2021-12" db="EMBL/GenBank/DDBJ databases">
        <title>Alicyclobacillaceae gen. nov., sp. nov., isolated from chalcocite enrichment system.</title>
        <authorList>
            <person name="Jiang Z."/>
        </authorList>
    </citation>
    <scope>NUCLEOTIDE SEQUENCE</scope>
    <source>
        <strain evidence="2">MYW30-H2</strain>
    </source>
</reference>
<feature type="domain" description="Transposase IS204/IS1001/IS1096/IS1165 DDE" evidence="1">
    <location>
        <begin position="1"/>
        <end position="48"/>
    </location>
</feature>
<keyword evidence="3" id="KW-1185">Reference proteome</keyword>
<accession>A0ABY4CTZ6</accession>
<evidence type="ECO:0000313" key="2">
    <source>
        <dbReference type="EMBL" id="UOF92887.1"/>
    </source>
</evidence>